<feature type="compositionally biased region" description="Basic residues" evidence="1">
    <location>
        <begin position="65"/>
        <end position="76"/>
    </location>
</feature>
<evidence type="ECO:0000256" key="1">
    <source>
        <dbReference type="SAM" id="MobiDB-lite"/>
    </source>
</evidence>
<dbReference type="EMBL" id="QZWG01000014">
    <property type="protein sequence ID" value="RZB68674.1"/>
    <property type="molecule type" value="Genomic_DNA"/>
</dbReference>
<dbReference type="Proteomes" id="UP000289340">
    <property type="component" value="Chromosome 14"/>
</dbReference>
<name>A0A0B2SHJ1_GLYSO</name>
<dbReference type="EMBL" id="KN643276">
    <property type="protein sequence ID" value="KHN44308.1"/>
    <property type="molecule type" value="Genomic_DNA"/>
</dbReference>
<reference evidence="2" key="1">
    <citation type="submission" date="2014-07" db="EMBL/GenBank/DDBJ databases">
        <title>Identification of a novel salt tolerance gene in wild soybean by whole-genome sequencing.</title>
        <authorList>
            <person name="Lam H.-M."/>
            <person name="Qi X."/>
            <person name="Li M.-W."/>
            <person name="Liu X."/>
            <person name="Xie M."/>
            <person name="Ni M."/>
            <person name="Xu X."/>
        </authorList>
    </citation>
    <scope>NUCLEOTIDE SEQUENCE [LARGE SCALE GENOMIC DNA]</scope>
    <source>
        <tissue evidence="2">Root</tissue>
    </source>
</reference>
<feature type="region of interest" description="Disordered" evidence="1">
    <location>
        <begin position="112"/>
        <end position="132"/>
    </location>
</feature>
<sequence>MNKKNIIIIILYYVFIGTELFRCGTELFRCCRCCPWGGNWQEDLFSLTLSTPQSTINREPDKSRAPPRLRKDKRRERAGIEMQISENNNLFEQSRGKEKISNLKCSWPLLSESSDGGSDSTFSHSDDCSGPS</sequence>
<evidence type="ECO:0000313" key="2">
    <source>
        <dbReference type="EMBL" id="KHN44308.1"/>
    </source>
</evidence>
<accession>A0A0B2SHJ1</accession>
<evidence type="ECO:0000313" key="3">
    <source>
        <dbReference type="EMBL" id="RZB68674.1"/>
    </source>
</evidence>
<organism evidence="2">
    <name type="scientific">Glycine soja</name>
    <name type="common">Wild soybean</name>
    <dbReference type="NCBI Taxonomy" id="3848"/>
    <lineage>
        <taxon>Eukaryota</taxon>
        <taxon>Viridiplantae</taxon>
        <taxon>Streptophyta</taxon>
        <taxon>Embryophyta</taxon>
        <taxon>Tracheophyta</taxon>
        <taxon>Spermatophyta</taxon>
        <taxon>Magnoliopsida</taxon>
        <taxon>eudicotyledons</taxon>
        <taxon>Gunneridae</taxon>
        <taxon>Pentapetalae</taxon>
        <taxon>rosids</taxon>
        <taxon>fabids</taxon>
        <taxon>Fabales</taxon>
        <taxon>Fabaceae</taxon>
        <taxon>Papilionoideae</taxon>
        <taxon>50 kb inversion clade</taxon>
        <taxon>NPAAA clade</taxon>
        <taxon>indigoferoid/millettioid clade</taxon>
        <taxon>Phaseoleae</taxon>
        <taxon>Glycine</taxon>
        <taxon>Glycine subgen. Soja</taxon>
    </lineage>
</organism>
<dbReference type="AlphaFoldDB" id="A0A0B2SHJ1"/>
<feature type="region of interest" description="Disordered" evidence="1">
    <location>
        <begin position="51"/>
        <end position="78"/>
    </location>
</feature>
<feature type="compositionally biased region" description="Low complexity" evidence="1">
    <location>
        <begin position="112"/>
        <end position="123"/>
    </location>
</feature>
<reference evidence="3 4" key="2">
    <citation type="submission" date="2018-09" db="EMBL/GenBank/DDBJ databases">
        <title>A high-quality reference genome of wild soybean provides a powerful tool to mine soybean genomes.</title>
        <authorList>
            <person name="Xie M."/>
            <person name="Chung C.Y.L."/>
            <person name="Li M.-W."/>
            <person name="Wong F.-L."/>
            <person name="Chan T.-F."/>
            <person name="Lam H.-M."/>
        </authorList>
    </citation>
    <scope>NUCLEOTIDE SEQUENCE [LARGE SCALE GENOMIC DNA]</scope>
    <source>
        <strain evidence="4">cv. W05</strain>
        <tissue evidence="3">Hypocotyl of etiolated seedlings</tissue>
    </source>
</reference>
<dbReference type="Gramene" id="XM_028343855.1">
    <property type="protein sequence ID" value="XP_028199656.1"/>
    <property type="gene ID" value="LOC114384202"/>
</dbReference>
<keyword evidence="4" id="KW-1185">Reference proteome</keyword>
<protein>
    <submittedName>
        <fullName evidence="2">Uncharacterized protein</fullName>
    </submittedName>
</protein>
<evidence type="ECO:0000313" key="4">
    <source>
        <dbReference type="Proteomes" id="UP000289340"/>
    </source>
</evidence>
<dbReference type="Proteomes" id="UP000053555">
    <property type="component" value="Unassembled WGS sequence"/>
</dbReference>
<proteinExistence type="predicted"/>
<gene>
    <name evidence="3" type="ORF">D0Y65_038444</name>
    <name evidence="2" type="ORF">glysoja_047563</name>
</gene>